<dbReference type="NCBIfam" id="TIGR03696">
    <property type="entry name" value="Rhs_assc_core"/>
    <property type="match status" value="1"/>
</dbReference>
<dbReference type="InterPro" id="IPR022385">
    <property type="entry name" value="Rhs_assc_core"/>
</dbReference>
<evidence type="ECO:0000313" key="1">
    <source>
        <dbReference type="EMBL" id="QDU80100.1"/>
    </source>
</evidence>
<accession>A0A518CLJ2</accession>
<proteinExistence type="predicted"/>
<dbReference type="EMBL" id="CP036281">
    <property type="protein sequence ID" value="QDU80100.1"/>
    <property type="molecule type" value="Genomic_DNA"/>
</dbReference>
<dbReference type="Gene3D" id="2.180.10.10">
    <property type="entry name" value="RHS repeat-associated core"/>
    <property type="match status" value="1"/>
</dbReference>
<dbReference type="KEGG" id="plon:Pla110_18220"/>
<evidence type="ECO:0000313" key="2">
    <source>
        <dbReference type="Proteomes" id="UP000317178"/>
    </source>
</evidence>
<dbReference type="AlphaFoldDB" id="A0A518CLJ2"/>
<keyword evidence="2" id="KW-1185">Reference proteome</keyword>
<protein>
    <recommendedName>
        <fullName evidence="3">tRNA(Glu)-specific nuclease WapA</fullName>
    </recommendedName>
</protein>
<name>A0A518CLJ2_9PLAN</name>
<dbReference type="Proteomes" id="UP000317178">
    <property type="component" value="Chromosome"/>
</dbReference>
<sequence>MNHTGYSQVIEEVTVDNLNSMSETERVIYTLGLDVLQQVKYDSANPTGLNSIMLHDGHGSVRMLTDMLAAVTIYNSIPQIFAYDAYGIAIGFSEANAITSLLYSGEQYDTRIQQQYLRARYYNALTGGFNRVDPFFGNLDDPQSLHKYLYTHGDPVNGIDPTGMFSVTGMLATTGIMTAVIALPGPGDWIQESYKAVLEGYAVNLQWDIEWAADFSLPDSWGSRNDNTWVKAALLWGVYGAYGISIPFTNIEINPLDIFLDFDDPNELTYEEFYGDDPVEDAPGPMMMGTSAAMSGAIGRGSVVNLSRGMKAKFSRIQSVKVDGVEFRVSRFKHWKIRDDIAIFSRSTKPKALQDRIKVTDYARPPAGRSWESLSKDDKLDMRRHDFIEVSEELERKGISHSRDNGTVKIDGVKYTIHHHNKKGQFELIKSEVHRAVKNHVGMALWHRSWD</sequence>
<organism evidence="1 2">
    <name type="scientific">Polystyrenella longa</name>
    <dbReference type="NCBI Taxonomy" id="2528007"/>
    <lineage>
        <taxon>Bacteria</taxon>
        <taxon>Pseudomonadati</taxon>
        <taxon>Planctomycetota</taxon>
        <taxon>Planctomycetia</taxon>
        <taxon>Planctomycetales</taxon>
        <taxon>Planctomycetaceae</taxon>
        <taxon>Polystyrenella</taxon>
    </lineage>
</organism>
<evidence type="ECO:0008006" key="3">
    <source>
        <dbReference type="Google" id="ProtNLM"/>
    </source>
</evidence>
<reference evidence="1 2" key="1">
    <citation type="submission" date="2019-02" db="EMBL/GenBank/DDBJ databases">
        <title>Deep-cultivation of Planctomycetes and their phenomic and genomic characterization uncovers novel biology.</title>
        <authorList>
            <person name="Wiegand S."/>
            <person name="Jogler M."/>
            <person name="Boedeker C."/>
            <person name="Pinto D."/>
            <person name="Vollmers J."/>
            <person name="Rivas-Marin E."/>
            <person name="Kohn T."/>
            <person name="Peeters S.H."/>
            <person name="Heuer A."/>
            <person name="Rast P."/>
            <person name="Oberbeckmann S."/>
            <person name="Bunk B."/>
            <person name="Jeske O."/>
            <person name="Meyerdierks A."/>
            <person name="Storesund J.E."/>
            <person name="Kallscheuer N."/>
            <person name="Luecker S."/>
            <person name="Lage O.M."/>
            <person name="Pohl T."/>
            <person name="Merkel B.J."/>
            <person name="Hornburger P."/>
            <person name="Mueller R.-W."/>
            <person name="Bruemmer F."/>
            <person name="Labrenz M."/>
            <person name="Spormann A.M."/>
            <person name="Op den Camp H."/>
            <person name="Overmann J."/>
            <person name="Amann R."/>
            <person name="Jetten M.S.M."/>
            <person name="Mascher T."/>
            <person name="Medema M.H."/>
            <person name="Devos D.P."/>
            <person name="Kaster A.-K."/>
            <person name="Ovreas L."/>
            <person name="Rohde M."/>
            <person name="Galperin M.Y."/>
            <person name="Jogler C."/>
        </authorList>
    </citation>
    <scope>NUCLEOTIDE SEQUENCE [LARGE SCALE GENOMIC DNA]</scope>
    <source>
        <strain evidence="1 2">Pla110</strain>
    </source>
</reference>
<gene>
    <name evidence="1" type="ORF">Pla110_18220</name>
</gene>